<dbReference type="EMBL" id="FNHB01000008">
    <property type="protein sequence ID" value="SDM85950.1"/>
    <property type="molecule type" value="Genomic_DNA"/>
</dbReference>
<evidence type="ECO:0000313" key="5">
    <source>
        <dbReference type="Proteomes" id="UP000214880"/>
    </source>
</evidence>
<dbReference type="RefSeq" id="WP_173812953.1">
    <property type="nucleotide sequence ID" value="NZ_FNHB01000008.1"/>
</dbReference>
<reference evidence="4 5" key="1">
    <citation type="submission" date="2016-10" db="EMBL/GenBank/DDBJ databases">
        <authorList>
            <person name="de Groot N.N."/>
        </authorList>
    </citation>
    <scope>NUCLEOTIDE SEQUENCE [LARGE SCALE GENOMIC DNA]</scope>
    <source>
        <strain evidence="4 5">DSM 1736</strain>
    </source>
</reference>
<dbReference type="STRING" id="146817.SAMN04488502_10836"/>
<keyword evidence="1" id="KW-0328">Glycosyltransferase</keyword>
<dbReference type="InterPro" id="IPR050748">
    <property type="entry name" value="Glycosyltrans_8_dom-fam"/>
</dbReference>
<dbReference type="Gene3D" id="3.90.550.10">
    <property type="entry name" value="Spore Coat Polysaccharide Biosynthesis Protein SpsA, Chain A"/>
    <property type="match status" value="1"/>
</dbReference>
<dbReference type="Proteomes" id="UP000214880">
    <property type="component" value="Unassembled WGS sequence"/>
</dbReference>
<protein>
    <submittedName>
        <fullName evidence="4">Lipopolysaccharide biosynthesis protein, LPS:glycosyltransferase</fullName>
    </submittedName>
</protein>
<accession>A0A1G9WN81</accession>
<evidence type="ECO:0000256" key="1">
    <source>
        <dbReference type="ARBA" id="ARBA00022676"/>
    </source>
</evidence>
<dbReference type="PANTHER" id="PTHR13778">
    <property type="entry name" value="GLYCOSYLTRANSFERASE 8 DOMAIN-CONTAINING PROTEIN"/>
    <property type="match status" value="1"/>
</dbReference>
<keyword evidence="2 4" id="KW-0808">Transferase</keyword>
<sequence length="314" mass="35903">MDTIHIGLCIDEQYAQHAGVTMESVLYNKKSRNPVAFHIISDSLSAGTCHKLRQIACKYGAEVFVYPVAAQDFAQLPVSRHISKATYYRLTIVDIVPAAIEKIIYLDVDLLVRADIAGLWNADISGYLAGAVVDSGIEAVDRQKGLRKILGMPPQEPYFNAGVLFINAERWREKRTGAEVIRYINENAGRIVFADQDGLNAVLWGKWLALDPKWNVYRFLFRVYYKLSKEKQALSQAVVQALKDPGIVHFTGAHKPWKNGCTMPYVNEYYFYLARTPWQGFQTPQPALRESLKAYRWKLRRIFFDFLDRFQVLA</sequence>
<dbReference type="CDD" id="cd04194">
    <property type="entry name" value="GT8_A4GalT_like"/>
    <property type="match status" value="1"/>
</dbReference>
<keyword evidence="5" id="KW-1185">Reference proteome</keyword>
<dbReference type="AlphaFoldDB" id="A0A1G9WN81"/>
<proteinExistence type="predicted"/>
<gene>
    <name evidence="4" type="ORF">SAMN04488502_10836</name>
</gene>
<dbReference type="GO" id="GO:0046872">
    <property type="term" value="F:metal ion binding"/>
    <property type="evidence" value="ECO:0007669"/>
    <property type="project" value="UniProtKB-KW"/>
</dbReference>
<dbReference type="Pfam" id="PF01501">
    <property type="entry name" value="Glyco_transf_8"/>
    <property type="match status" value="1"/>
</dbReference>
<dbReference type="SUPFAM" id="SSF53448">
    <property type="entry name" value="Nucleotide-diphospho-sugar transferases"/>
    <property type="match status" value="1"/>
</dbReference>
<dbReference type="GO" id="GO:0016757">
    <property type="term" value="F:glycosyltransferase activity"/>
    <property type="evidence" value="ECO:0007669"/>
    <property type="project" value="UniProtKB-KW"/>
</dbReference>
<dbReference type="InterPro" id="IPR029044">
    <property type="entry name" value="Nucleotide-diphossugar_trans"/>
</dbReference>
<evidence type="ECO:0000313" key="4">
    <source>
        <dbReference type="EMBL" id="SDM85950.1"/>
    </source>
</evidence>
<dbReference type="InterPro" id="IPR002495">
    <property type="entry name" value="Glyco_trans_8"/>
</dbReference>
<dbReference type="PANTHER" id="PTHR13778:SF47">
    <property type="entry name" value="LIPOPOLYSACCHARIDE 1,3-GALACTOSYLTRANSFERASE"/>
    <property type="match status" value="1"/>
</dbReference>
<keyword evidence="3" id="KW-0479">Metal-binding</keyword>
<evidence type="ECO:0000256" key="3">
    <source>
        <dbReference type="ARBA" id="ARBA00022723"/>
    </source>
</evidence>
<organism evidence="4 5">
    <name type="scientific">Dendrosporobacter quercicolus</name>
    <dbReference type="NCBI Taxonomy" id="146817"/>
    <lineage>
        <taxon>Bacteria</taxon>
        <taxon>Bacillati</taxon>
        <taxon>Bacillota</taxon>
        <taxon>Negativicutes</taxon>
        <taxon>Selenomonadales</taxon>
        <taxon>Sporomusaceae</taxon>
        <taxon>Dendrosporobacter</taxon>
    </lineage>
</organism>
<name>A0A1G9WN81_9FIRM</name>
<evidence type="ECO:0000256" key="2">
    <source>
        <dbReference type="ARBA" id="ARBA00022679"/>
    </source>
</evidence>